<dbReference type="EMBL" id="LODT01000051">
    <property type="protein sequence ID" value="KYQ88251.1"/>
    <property type="molecule type" value="Genomic_DNA"/>
</dbReference>
<dbReference type="PROSITE" id="PS50005">
    <property type="entry name" value="TPR"/>
    <property type="match status" value="1"/>
</dbReference>
<dbReference type="SUPFAM" id="SSF144232">
    <property type="entry name" value="HIT/MYND zinc finger-like"/>
    <property type="match status" value="1"/>
</dbReference>
<organism evidence="3 4">
    <name type="scientific">Tieghemostelium lacteum</name>
    <name type="common">Slime mold</name>
    <name type="synonym">Dictyostelium lacteum</name>
    <dbReference type="NCBI Taxonomy" id="361077"/>
    <lineage>
        <taxon>Eukaryota</taxon>
        <taxon>Amoebozoa</taxon>
        <taxon>Evosea</taxon>
        <taxon>Eumycetozoa</taxon>
        <taxon>Dictyostelia</taxon>
        <taxon>Dictyosteliales</taxon>
        <taxon>Raperosteliaceae</taxon>
        <taxon>Tieghemostelium</taxon>
    </lineage>
</organism>
<dbReference type="FunCoup" id="A0A151Z2S7">
    <property type="interactions" value="68"/>
</dbReference>
<dbReference type="InterPro" id="IPR011990">
    <property type="entry name" value="TPR-like_helical_dom_sf"/>
</dbReference>
<dbReference type="STRING" id="361077.A0A151Z2S7"/>
<keyword evidence="4" id="KW-1185">Reference proteome</keyword>
<dbReference type="Gene3D" id="6.10.140.2220">
    <property type="match status" value="1"/>
</dbReference>
<dbReference type="InterPro" id="IPR019734">
    <property type="entry name" value="TPR_rpt"/>
</dbReference>
<feature type="domain" description="SET" evidence="2">
    <location>
        <begin position="226"/>
        <end position="555"/>
    </location>
</feature>
<dbReference type="OrthoDB" id="438641at2759"/>
<sequence>MIIGKCLQKNYRLIINNQLKSFIVPKYNSINQYSRFYCTGGSKSIFDNNVPTTTTDIKDNIGSNTKVQAGDNKSSLKFQIELDKHFENARAAFNAEKYEEALTEYYWIIKRLPFECTALQERSMVLLALGRYDEAIEDCDEILKISNDANQIAETYNVKGTCWMKKSEYKRAISAFERSLMMIDDDKEVLELKRQCEALLNPDELTVPSYEDDSILYDRLSGEMMGNAQIRLSSIHGRGIFATKDIDAEELVFETRSIVSVPMELGENIYKTKDTHHCFNCHISMKPLQIENENEIQKSSEYNRIIDTIQNMTQLPASEILPLKCPHCNDVIFCSDPCMDIGMLKHRSICSHKHQEYNLLGKYQSECAKISDEHERSVYYLMLKIFSLESNAGDAQQPFRPMELDQYLKRLIYALPDSIRSRTNIHIRKDPNRIHLTRKDKTFYQIIKDMFSNRPITQELWYRVKSIIQLNALAFPTCDISVHCQKSPMDELGYSFDFDEIHNQYLLGIIEHASFLNHSCEPNLFIATPIINDKSIRFCSSRPIKKGEELFISYIQGEDLTKVQRNQTLFQDFGFECTCKACKANKTCSPKQLE</sequence>
<evidence type="ECO:0000313" key="4">
    <source>
        <dbReference type="Proteomes" id="UP000076078"/>
    </source>
</evidence>
<evidence type="ECO:0000259" key="2">
    <source>
        <dbReference type="PROSITE" id="PS50280"/>
    </source>
</evidence>
<dbReference type="Gene3D" id="2.170.270.10">
    <property type="entry name" value="SET domain"/>
    <property type="match status" value="1"/>
</dbReference>
<dbReference type="Gene3D" id="1.25.40.10">
    <property type="entry name" value="Tetratricopeptide repeat domain"/>
    <property type="match status" value="1"/>
</dbReference>
<dbReference type="CDD" id="cd20071">
    <property type="entry name" value="SET_SMYD"/>
    <property type="match status" value="1"/>
</dbReference>
<dbReference type="PROSITE" id="PS50280">
    <property type="entry name" value="SET"/>
    <property type="match status" value="1"/>
</dbReference>
<dbReference type="Gene3D" id="1.10.220.160">
    <property type="match status" value="1"/>
</dbReference>
<keyword evidence="1" id="KW-0802">TPR repeat</keyword>
<dbReference type="PANTHER" id="PTHR42993:SF1">
    <property type="entry name" value="MAOC-LIKE DEHYDRATASE DOMAIN-CONTAINING PROTEIN"/>
    <property type="match status" value="1"/>
</dbReference>
<dbReference type="OMA" id="NPMDELG"/>
<reference evidence="3 4" key="1">
    <citation type="submission" date="2015-12" db="EMBL/GenBank/DDBJ databases">
        <title>Dictyostelia acquired genes for synthesis and detection of signals that induce cell-type specialization by lateral gene transfer from prokaryotes.</title>
        <authorList>
            <person name="Gloeckner G."/>
            <person name="Schaap P."/>
        </authorList>
    </citation>
    <scope>NUCLEOTIDE SEQUENCE [LARGE SCALE GENOMIC DNA]</scope>
    <source>
        <strain evidence="3 4">TK</strain>
    </source>
</reference>
<dbReference type="SMART" id="SM00028">
    <property type="entry name" value="TPR"/>
    <property type="match status" value="3"/>
</dbReference>
<dbReference type="InterPro" id="IPR001214">
    <property type="entry name" value="SET_dom"/>
</dbReference>
<dbReference type="SUPFAM" id="SSF82199">
    <property type="entry name" value="SET domain"/>
    <property type="match status" value="1"/>
</dbReference>
<dbReference type="SMART" id="SM00317">
    <property type="entry name" value="SET"/>
    <property type="match status" value="1"/>
</dbReference>
<dbReference type="AlphaFoldDB" id="A0A151Z2S7"/>
<dbReference type="InParanoid" id="A0A151Z2S7"/>
<dbReference type="Proteomes" id="UP000076078">
    <property type="component" value="Unassembled WGS sequence"/>
</dbReference>
<feature type="repeat" description="TPR" evidence="1">
    <location>
        <begin position="153"/>
        <end position="186"/>
    </location>
</feature>
<proteinExistence type="predicted"/>
<protein>
    <submittedName>
        <fullName evidence="3">SET domain-containing protein</fullName>
    </submittedName>
</protein>
<dbReference type="Pfam" id="PF00856">
    <property type="entry name" value="SET"/>
    <property type="match status" value="1"/>
</dbReference>
<name>A0A151Z2S7_TIELA</name>
<evidence type="ECO:0000256" key="1">
    <source>
        <dbReference type="PROSITE-ProRule" id="PRU00339"/>
    </source>
</evidence>
<dbReference type="InterPro" id="IPR046341">
    <property type="entry name" value="SET_dom_sf"/>
</dbReference>
<accession>A0A151Z2S7</accession>
<dbReference type="PANTHER" id="PTHR42993">
    <property type="entry name" value="MAOC-LIKE DEHYDRATASE DOMAIN-CONTAINING PROTEIN"/>
    <property type="match status" value="1"/>
</dbReference>
<evidence type="ECO:0000313" key="3">
    <source>
        <dbReference type="EMBL" id="KYQ88251.1"/>
    </source>
</evidence>
<gene>
    <name evidence="3" type="ORF">DLAC_10943</name>
</gene>
<comment type="caution">
    <text evidence="3">The sequence shown here is derived from an EMBL/GenBank/DDBJ whole genome shotgun (WGS) entry which is preliminary data.</text>
</comment>
<dbReference type="SUPFAM" id="SSF48452">
    <property type="entry name" value="TPR-like"/>
    <property type="match status" value="1"/>
</dbReference>